<dbReference type="EMBL" id="FZOD01000099">
    <property type="protein sequence ID" value="SNT63299.1"/>
    <property type="molecule type" value="Genomic_DNA"/>
</dbReference>
<keyword evidence="3" id="KW-1003">Cell membrane</keyword>
<accession>A0A239PA45</accession>
<feature type="transmembrane region" description="Helical" evidence="7">
    <location>
        <begin position="413"/>
        <end position="433"/>
    </location>
</feature>
<comment type="similarity">
    <text evidence="2">Belongs to the polysaccharide synthase family.</text>
</comment>
<gene>
    <name evidence="8" type="ORF">SAMN05216276_109922</name>
</gene>
<sequence>MTGEQAAQTPAAVAAVTSTAAGTADPPPASLRRKAGRGLGWSLLGNLVMKAGSFVMGLVLARLLAPEDFGIYAVALAATNIVMVVKDLGIMAATIQWRGEIEEMAPTATLLNLFSATALYGVFWVGAPYFAATAGNPEATPVVRLLTAVILVEAITAVRTGALLRRFQQDRSSIAILAGFVVNAGVAIALAAGGAGPFSFAWGQVAAAVVTGVLVLFFAKMPFRVGFDREIAKRLLRFGIPSAAGIGLETVLANVGYVIVGNIMGNDRPWLGYYLLAFNVSSWVPGLVGTAIRQVSLAGFSRLAEGKDDELSRGVQGSVALLFATVLPLAVLMGTLAHPIIHVLYGVEWSQSAGVLRFLALLMLVRMMTSFALDILNGQGATRSTVWMNLGYGAAMVPTVIVCTQLEGIRGAAFGQAAAALLVALPLAILAVNRAGVRLLPVLPMLVRPLAGGLACFVVTMALAHLTAGNAFVTLCVAGALGMLTYIVVVVPLERIRSFAERGIRLMAR</sequence>
<name>A0A239PA45_9ACTN</name>
<dbReference type="InterPro" id="IPR050833">
    <property type="entry name" value="Poly_Biosynth_Transport"/>
</dbReference>
<evidence type="ECO:0000256" key="7">
    <source>
        <dbReference type="SAM" id="Phobius"/>
    </source>
</evidence>
<keyword evidence="6 7" id="KW-0472">Membrane</keyword>
<evidence type="ECO:0000256" key="6">
    <source>
        <dbReference type="ARBA" id="ARBA00023136"/>
    </source>
</evidence>
<evidence type="ECO:0000256" key="4">
    <source>
        <dbReference type="ARBA" id="ARBA00022692"/>
    </source>
</evidence>
<organism evidence="8 9">
    <name type="scientific">Streptosporangium subroseum</name>
    <dbReference type="NCBI Taxonomy" id="106412"/>
    <lineage>
        <taxon>Bacteria</taxon>
        <taxon>Bacillati</taxon>
        <taxon>Actinomycetota</taxon>
        <taxon>Actinomycetes</taxon>
        <taxon>Streptosporangiales</taxon>
        <taxon>Streptosporangiaceae</taxon>
        <taxon>Streptosporangium</taxon>
    </lineage>
</organism>
<feature type="transmembrane region" description="Helical" evidence="7">
    <location>
        <begin position="174"/>
        <end position="195"/>
    </location>
</feature>
<feature type="transmembrane region" description="Helical" evidence="7">
    <location>
        <begin position="69"/>
        <end position="89"/>
    </location>
</feature>
<feature type="transmembrane region" description="Helical" evidence="7">
    <location>
        <begin position="39"/>
        <end position="63"/>
    </location>
</feature>
<dbReference type="PANTHER" id="PTHR30250:SF10">
    <property type="entry name" value="LIPOPOLYSACCHARIDE BIOSYNTHESIS PROTEIN WZXC"/>
    <property type="match status" value="1"/>
</dbReference>
<feature type="transmembrane region" description="Helical" evidence="7">
    <location>
        <begin position="271"/>
        <end position="292"/>
    </location>
</feature>
<proteinExistence type="inferred from homology"/>
<feature type="transmembrane region" description="Helical" evidence="7">
    <location>
        <begin position="110"/>
        <end position="130"/>
    </location>
</feature>
<feature type="transmembrane region" description="Helical" evidence="7">
    <location>
        <begin position="353"/>
        <end position="373"/>
    </location>
</feature>
<feature type="transmembrane region" description="Helical" evidence="7">
    <location>
        <begin position="142"/>
        <end position="162"/>
    </location>
</feature>
<feature type="transmembrane region" description="Helical" evidence="7">
    <location>
        <begin position="385"/>
        <end position="407"/>
    </location>
</feature>
<dbReference type="Proteomes" id="UP000198282">
    <property type="component" value="Unassembled WGS sequence"/>
</dbReference>
<feature type="transmembrane region" description="Helical" evidence="7">
    <location>
        <begin position="201"/>
        <end position="223"/>
    </location>
</feature>
<feature type="transmembrane region" description="Helical" evidence="7">
    <location>
        <begin position="235"/>
        <end position="259"/>
    </location>
</feature>
<dbReference type="Pfam" id="PF13440">
    <property type="entry name" value="Polysacc_synt_3"/>
    <property type="match status" value="1"/>
</dbReference>
<evidence type="ECO:0000256" key="2">
    <source>
        <dbReference type="ARBA" id="ARBA00007430"/>
    </source>
</evidence>
<reference evidence="8 9" key="1">
    <citation type="submission" date="2017-06" db="EMBL/GenBank/DDBJ databases">
        <authorList>
            <person name="Kim H.J."/>
            <person name="Triplett B.A."/>
        </authorList>
    </citation>
    <scope>NUCLEOTIDE SEQUENCE [LARGE SCALE GENOMIC DNA]</scope>
    <source>
        <strain evidence="8 9">CGMCC 4.2132</strain>
    </source>
</reference>
<feature type="transmembrane region" description="Helical" evidence="7">
    <location>
        <begin position="472"/>
        <end position="493"/>
    </location>
</feature>
<dbReference type="AlphaFoldDB" id="A0A239PA45"/>
<dbReference type="PANTHER" id="PTHR30250">
    <property type="entry name" value="PST FAMILY PREDICTED COLANIC ACID TRANSPORTER"/>
    <property type="match status" value="1"/>
</dbReference>
<evidence type="ECO:0000313" key="9">
    <source>
        <dbReference type="Proteomes" id="UP000198282"/>
    </source>
</evidence>
<evidence type="ECO:0000313" key="8">
    <source>
        <dbReference type="EMBL" id="SNT63299.1"/>
    </source>
</evidence>
<keyword evidence="9" id="KW-1185">Reference proteome</keyword>
<comment type="subcellular location">
    <subcellularLocation>
        <location evidence="1">Cell membrane</location>
        <topology evidence="1">Multi-pass membrane protein</topology>
    </subcellularLocation>
</comment>
<keyword evidence="5 7" id="KW-1133">Transmembrane helix</keyword>
<protein>
    <submittedName>
        <fullName evidence="8">Polysaccharide transporter, PST family</fullName>
    </submittedName>
</protein>
<evidence type="ECO:0000256" key="1">
    <source>
        <dbReference type="ARBA" id="ARBA00004651"/>
    </source>
</evidence>
<feature type="transmembrane region" description="Helical" evidence="7">
    <location>
        <begin position="319"/>
        <end position="341"/>
    </location>
</feature>
<evidence type="ECO:0000256" key="5">
    <source>
        <dbReference type="ARBA" id="ARBA00022989"/>
    </source>
</evidence>
<feature type="transmembrane region" description="Helical" evidence="7">
    <location>
        <begin position="445"/>
        <end position="466"/>
    </location>
</feature>
<dbReference type="GO" id="GO:0005886">
    <property type="term" value="C:plasma membrane"/>
    <property type="evidence" value="ECO:0007669"/>
    <property type="project" value="UniProtKB-SubCell"/>
</dbReference>
<dbReference type="RefSeq" id="WP_245878965.1">
    <property type="nucleotide sequence ID" value="NZ_FZOD01000099.1"/>
</dbReference>
<keyword evidence="4 7" id="KW-0812">Transmembrane</keyword>
<evidence type="ECO:0000256" key="3">
    <source>
        <dbReference type="ARBA" id="ARBA00022475"/>
    </source>
</evidence>